<proteinExistence type="predicted"/>
<feature type="transmembrane region" description="Helical" evidence="2">
    <location>
        <begin position="196"/>
        <end position="216"/>
    </location>
</feature>
<dbReference type="PANTHER" id="PTHR48135">
    <property type="match status" value="1"/>
</dbReference>
<reference evidence="4" key="1">
    <citation type="journal article" date="2020" name="Nature">
        <title>Giant virus diversity and host interactions through global metagenomics.</title>
        <authorList>
            <person name="Schulz F."/>
            <person name="Roux S."/>
            <person name="Paez-Espino D."/>
            <person name="Jungbluth S."/>
            <person name="Walsh D.A."/>
            <person name="Denef V.J."/>
            <person name="McMahon K.D."/>
            <person name="Konstantinidis K.T."/>
            <person name="Eloe-Fadrosh E.A."/>
            <person name="Kyrpides N.C."/>
            <person name="Woyke T."/>
        </authorList>
    </citation>
    <scope>NUCLEOTIDE SEQUENCE</scope>
    <source>
        <strain evidence="4">GVMAG-M-3300023179-62</strain>
    </source>
</reference>
<dbReference type="SUPFAM" id="SSF54616">
    <property type="entry name" value="DNA-binding domain of Mlu1-box binding protein MBP1"/>
    <property type="match status" value="1"/>
</dbReference>
<organism evidence="4">
    <name type="scientific">viral metagenome</name>
    <dbReference type="NCBI Taxonomy" id="1070528"/>
    <lineage>
        <taxon>unclassified sequences</taxon>
        <taxon>metagenomes</taxon>
        <taxon>organismal metagenomes</taxon>
    </lineage>
</organism>
<dbReference type="InterPro" id="IPR036887">
    <property type="entry name" value="HTH_APSES_sf"/>
</dbReference>
<evidence type="ECO:0000313" key="4">
    <source>
        <dbReference type="EMBL" id="QHT74931.1"/>
    </source>
</evidence>
<sequence length="225" mass="26077">MTTADLKNDQLPNNRLEVFKSNTKLVKASDGLFNCSLKLLDGSSITIPMREDGMINATMLCKAHGKKLLTNYTRNKETKEYLEELSSDMRISITQLIEVCKGNTSKFQQGTWVHRKVAIHLAQWLSPNFAVQVSNWLDELFITGKVELGQEKSNKELENKFQEQIKLLTQEKETISRQLTSVTQNHNKMLKRRRRGVYEIGNVVYIMFHVAFTKHLQSKDFYLYN</sequence>
<keyword evidence="2" id="KW-1133">Transmembrane helix</keyword>
<dbReference type="AlphaFoldDB" id="A0A6C0H300"/>
<dbReference type="Pfam" id="PF04383">
    <property type="entry name" value="KilA-N"/>
    <property type="match status" value="1"/>
</dbReference>
<keyword evidence="2" id="KW-0812">Transmembrane</keyword>
<dbReference type="EMBL" id="MN739859">
    <property type="protein sequence ID" value="QHT74931.1"/>
    <property type="molecule type" value="Genomic_DNA"/>
</dbReference>
<keyword evidence="1" id="KW-0175">Coiled coil</keyword>
<name>A0A6C0H300_9ZZZZ</name>
<evidence type="ECO:0000256" key="2">
    <source>
        <dbReference type="SAM" id="Phobius"/>
    </source>
</evidence>
<dbReference type="SMART" id="SM01252">
    <property type="entry name" value="KilA-N"/>
    <property type="match status" value="1"/>
</dbReference>
<accession>A0A6C0H300</accession>
<dbReference type="InterPro" id="IPR018004">
    <property type="entry name" value="KilA/APSES_HTH"/>
</dbReference>
<dbReference type="PANTHER" id="PTHR48135:SF1">
    <property type="entry name" value="KILA-N DOMAIN-CONTAINING PROTEIN"/>
    <property type="match status" value="1"/>
</dbReference>
<dbReference type="PROSITE" id="PS51301">
    <property type="entry name" value="KILA_N"/>
    <property type="match status" value="1"/>
</dbReference>
<evidence type="ECO:0000259" key="3">
    <source>
        <dbReference type="PROSITE" id="PS51301"/>
    </source>
</evidence>
<feature type="coiled-coil region" evidence="1">
    <location>
        <begin position="154"/>
        <end position="185"/>
    </location>
</feature>
<keyword evidence="2" id="KW-0472">Membrane</keyword>
<feature type="domain" description="KilA-N" evidence="3">
    <location>
        <begin position="36"/>
        <end position="140"/>
    </location>
</feature>
<dbReference type="InterPro" id="IPR017880">
    <property type="entry name" value="KilA_N"/>
</dbReference>
<protein>
    <recommendedName>
        <fullName evidence="3">KilA-N domain-containing protein</fullName>
    </recommendedName>
</protein>
<dbReference type="GO" id="GO:0003677">
    <property type="term" value="F:DNA binding"/>
    <property type="evidence" value="ECO:0007669"/>
    <property type="project" value="InterPro"/>
</dbReference>
<evidence type="ECO:0000256" key="1">
    <source>
        <dbReference type="SAM" id="Coils"/>
    </source>
</evidence>